<dbReference type="STRING" id="366616.CG51_17435"/>
<evidence type="ECO:0000313" key="3">
    <source>
        <dbReference type="EMBL" id="OWJ75066.1"/>
    </source>
</evidence>
<dbReference type="CDD" id="cd05233">
    <property type="entry name" value="SDR_c"/>
    <property type="match status" value="1"/>
</dbReference>
<evidence type="ECO:0000256" key="1">
    <source>
        <dbReference type="ARBA" id="ARBA00006484"/>
    </source>
</evidence>
<dbReference type="PRINTS" id="PR00081">
    <property type="entry name" value="GDHRDH"/>
</dbReference>
<keyword evidence="6" id="KW-1185">Reference proteome</keyword>
<dbReference type="AlphaFoldDB" id="A0A212AMP2"/>
<evidence type="ECO:0000256" key="2">
    <source>
        <dbReference type="ARBA" id="ARBA00023002"/>
    </source>
</evidence>
<dbReference type="Proteomes" id="UP000196640">
    <property type="component" value="Unassembled WGS sequence"/>
</dbReference>
<dbReference type="InterPro" id="IPR020904">
    <property type="entry name" value="Sc_DH/Rdtase_CS"/>
</dbReference>
<dbReference type="PROSITE" id="PS00061">
    <property type="entry name" value="ADH_SHORT"/>
    <property type="match status" value="1"/>
</dbReference>
<reference evidence="5" key="1">
    <citation type="submission" date="2016-11" db="EMBL/GenBank/DDBJ databases">
        <title>Comparison of Traditional DNA-DNA Hybridization with In Silico Genomic Analysis.</title>
        <authorList>
            <person name="Nicholson A.C."/>
            <person name="Humrighouse B.W."/>
            <person name="Graziano J."/>
            <person name="Lasker B."/>
            <person name="Whitney A.M."/>
            <person name="Mcquiston J.R."/>
            <person name="Bell M."/>
        </authorList>
    </citation>
    <scope>NUCLEOTIDE SEQUENCE [LARGE SCALE GENOMIC DNA]</scope>
    <source>
        <strain evidence="5">H2381</strain>
    </source>
</reference>
<dbReference type="EMBL" id="NIPX01000023">
    <property type="protein sequence ID" value="OWJ82771.1"/>
    <property type="molecule type" value="Genomic_DNA"/>
</dbReference>
<proteinExistence type="inferred from homology"/>
<sequence length="274" mass="28903">MWSLGGTVARMREKAVLVFGAGSVGDGWGNGKAAAVAYAREGGRVACVDIDAASAEATAAIIRSEGGEALAQSADVTCAAQIDAVVQNMADRWGRIDVLHNNVGMNLPGGVAEATEESWRRVFDVNLTSVFLTCKAVLPQMVRQGGGAIVNVSSLASIRWTGYPYVSYCASKAGLNQLTRSIAIEYAAQGIRANVILPGLIDTPHVIKQIGGYHADVEDMRRTRDAMVPMKRQGDGWDIAWASVFLASDQAKFITGVELPVDGGQSCTMAGVVQ</sequence>
<gene>
    <name evidence="4" type="ORF">CDV52_12200</name>
    <name evidence="3" type="ORF">CDV53_11745</name>
</gene>
<organism evidence="4 5">
    <name type="scientific">Haematobacter missouriensis</name>
    <dbReference type="NCBI Taxonomy" id="366616"/>
    <lineage>
        <taxon>Bacteria</taxon>
        <taxon>Pseudomonadati</taxon>
        <taxon>Pseudomonadota</taxon>
        <taxon>Alphaproteobacteria</taxon>
        <taxon>Rhodobacterales</taxon>
        <taxon>Paracoccaceae</taxon>
        <taxon>Haematobacter</taxon>
    </lineage>
</organism>
<dbReference type="InterPro" id="IPR036291">
    <property type="entry name" value="NAD(P)-bd_dom_sf"/>
</dbReference>
<dbReference type="SUPFAM" id="SSF51735">
    <property type="entry name" value="NAD(P)-binding Rossmann-fold domains"/>
    <property type="match status" value="1"/>
</dbReference>
<dbReference type="PANTHER" id="PTHR42760:SF133">
    <property type="entry name" value="3-OXOACYL-[ACYL-CARRIER-PROTEIN] REDUCTASE"/>
    <property type="match status" value="1"/>
</dbReference>
<dbReference type="PANTHER" id="PTHR42760">
    <property type="entry name" value="SHORT-CHAIN DEHYDROGENASES/REDUCTASES FAMILY MEMBER"/>
    <property type="match status" value="1"/>
</dbReference>
<comment type="caution">
    <text evidence="4">The sequence shown here is derived from an EMBL/GenBank/DDBJ whole genome shotgun (WGS) entry which is preliminary data.</text>
</comment>
<dbReference type="Pfam" id="PF13561">
    <property type="entry name" value="adh_short_C2"/>
    <property type="match status" value="1"/>
</dbReference>
<accession>A0A212AMP2</accession>
<evidence type="ECO:0000313" key="4">
    <source>
        <dbReference type="EMBL" id="OWJ82771.1"/>
    </source>
</evidence>
<name>A0A212AMP2_9RHOB</name>
<dbReference type="Gene3D" id="3.40.50.720">
    <property type="entry name" value="NAD(P)-binding Rossmann-like Domain"/>
    <property type="match status" value="1"/>
</dbReference>
<dbReference type="FunFam" id="3.40.50.720:FF:000084">
    <property type="entry name" value="Short-chain dehydrogenase reductase"/>
    <property type="match status" value="1"/>
</dbReference>
<dbReference type="EMBL" id="NIPV01000042">
    <property type="protein sequence ID" value="OWJ75066.1"/>
    <property type="molecule type" value="Genomic_DNA"/>
</dbReference>
<keyword evidence="2" id="KW-0560">Oxidoreductase</keyword>
<protein>
    <submittedName>
        <fullName evidence="4">NAD(P)-dependent oxidoreductase</fullName>
    </submittedName>
</protein>
<dbReference type="GO" id="GO:0016616">
    <property type="term" value="F:oxidoreductase activity, acting on the CH-OH group of donors, NAD or NADP as acceptor"/>
    <property type="evidence" value="ECO:0007669"/>
    <property type="project" value="TreeGrafter"/>
</dbReference>
<dbReference type="Proteomes" id="UP000214673">
    <property type="component" value="Unassembled WGS sequence"/>
</dbReference>
<comment type="similarity">
    <text evidence="1">Belongs to the short-chain dehydrogenases/reductases (SDR) family.</text>
</comment>
<dbReference type="PRINTS" id="PR00080">
    <property type="entry name" value="SDRFAMILY"/>
</dbReference>
<evidence type="ECO:0000313" key="6">
    <source>
        <dbReference type="Proteomes" id="UP000214673"/>
    </source>
</evidence>
<dbReference type="OrthoDB" id="9797020at2"/>
<dbReference type="InterPro" id="IPR002347">
    <property type="entry name" value="SDR_fam"/>
</dbReference>
<evidence type="ECO:0000313" key="5">
    <source>
        <dbReference type="Proteomes" id="UP000196640"/>
    </source>
</evidence>
<reference evidence="4 6" key="2">
    <citation type="submission" date="2016-11" db="EMBL/GenBank/DDBJ databases">
        <title>Comparison of Traditional DNA-DNA Hybridization with In Silico Genomic Analysis.</title>
        <authorList>
            <person name="Nicholson A.C."/>
            <person name="Sammons S."/>
            <person name="Humrighouse B.W."/>
            <person name="Graziano J."/>
            <person name="Lasker B."/>
            <person name="Whitney A.M."/>
            <person name="Mcquiston J.R."/>
        </authorList>
    </citation>
    <scope>NUCLEOTIDE SEQUENCE [LARGE SCALE GENOMIC DNA]</scope>
    <source>
        <strain evidence="3 6">H1892</strain>
        <strain evidence="4">H2381</strain>
    </source>
</reference>